<sequence length="923" mass="103577">MDFIDNLLNHMSSKFNQESALPKQAEISMDETFKWRALKNNQFASRSKNGRSKVKTKDKDKHQTPNSSELSPSSDENNKSDSSPDPPAEEVSESAEIEIEIANDISGEEIQEALASAQGTISVLVEETNNHIEEECCEEGDKTVSLTINEVDICETSTCTLNIEIENDENSAAVIHIENEKAPDQQDVCNEEKQIDETVIQREECENTPENTVPQLLPETSNIFIHMSSTFNATCLPQDPPGTETPDLQSEQIQTLSTGDTQLPPIESKETPENNNIDEHEKGHSSPGVVRRSKRLKPDQMKDSELDDMEQQSVQPTQTLETSSPISNKPNSETSEETHNNDNSTKGTESTDNNVRTLRNKSIGINAKNTAKSKPSIKKKNDNNAKVNKTHPKHESNVLHARSNDRTQNMSTAASKLTRSKSILRTNPKHQKAAELRSNYPTRQRSRHTDTKANRRRSSRVGSNSKTQVNDLDRGNDEHKTKHSHESQRETAKNKNLKEHSPKQRSVRVSKDGSDGILASAIARREKNDTTGIQGRLSRPIKLSAKILANDELRYGFELQNSARLNLNSEIKEPIDTEVILKPDLPVLSPEKKDACLENKIEINQDSAAVSKLDATITEKPNHISPKESIQTKCRDPLDFLNEVKRENLGSKKSPECNSKLNKVQQRRLLKLKEKHMHMLGLQRTNHKSLTNPSECEKIDKPVIKNANDVSQKEAFTSPAMTLSNQSFTLIDSPPLEDQAKFQTEQPASRVSPPPPPVQLQTKLICLCQKDSRYFTTKTQSRMYCTAVDDIDGQLIGCHNELVGSLQNLLRPSTSASYQLLCTLHQRRLYHHGCCATCGIFCTQGNFIICTNQHLFHRDCAEKFIINTKEKSSPIIPKLVLKCPHCSLESIIREYEVRLQKSPIVEIVTSRCLDTTATTRLQI</sequence>
<dbReference type="InterPro" id="IPR047762">
    <property type="entry name" value="EHMT_CRR"/>
</dbReference>
<evidence type="ECO:0000259" key="2">
    <source>
        <dbReference type="Pfam" id="PF21533"/>
    </source>
</evidence>
<reference evidence="3 4" key="1">
    <citation type="submission" date="2017-06" db="EMBL/GenBank/DDBJ databases">
        <title>Aedes aegypti genome working group (AGWG) sequencing and assembly.</title>
        <authorList>
            <consortium name="Aedes aegypti Genome Working Group (AGWG)"/>
            <person name="Matthews B.J."/>
        </authorList>
    </citation>
    <scope>NUCLEOTIDE SEQUENCE [LARGE SCALE GENOMIC DNA]</scope>
    <source>
        <strain evidence="3 4">LVP_AGWG</strain>
    </source>
</reference>
<dbReference type="GO" id="GO:0002039">
    <property type="term" value="F:p53 binding"/>
    <property type="evidence" value="ECO:0007669"/>
    <property type="project" value="InterPro"/>
</dbReference>
<dbReference type="AlphaFoldDB" id="A0A1S4FGC8"/>
<gene>
    <name evidence="3" type="primary">5569017</name>
</gene>
<proteinExistence type="predicted"/>
<feature type="compositionally biased region" description="Basic and acidic residues" evidence="1">
    <location>
        <begin position="267"/>
        <end position="284"/>
    </location>
</feature>
<evidence type="ECO:0000313" key="4">
    <source>
        <dbReference type="Proteomes" id="UP000008820"/>
    </source>
</evidence>
<feature type="compositionally biased region" description="Polar residues" evidence="1">
    <location>
        <begin position="246"/>
        <end position="261"/>
    </location>
</feature>
<accession>A0A1S4FGC8</accession>
<feature type="compositionally biased region" description="Basic and acidic residues" evidence="1">
    <location>
        <begin position="393"/>
        <end position="405"/>
    </location>
</feature>
<feature type="compositionally biased region" description="Polar residues" evidence="1">
    <location>
        <begin position="341"/>
        <end position="357"/>
    </location>
</feature>
<dbReference type="OrthoDB" id="616263at2759"/>
<keyword evidence="4" id="KW-1185">Reference proteome</keyword>
<feature type="compositionally biased region" description="Basic and acidic residues" evidence="1">
    <location>
        <begin position="471"/>
        <end position="502"/>
    </location>
</feature>
<name>A0A1S4FGC8_AEDAE</name>
<feature type="compositionally biased region" description="Polar residues" evidence="1">
    <location>
        <begin position="406"/>
        <end position="425"/>
    </location>
</feature>
<evidence type="ECO:0000256" key="1">
    <source>
        <dbReference type="SAM" id="MobiDB-lite"/>
    </source>
</evidence>
<dbReference type="CDD" id="cd20905">
    <property type="entry name" value="EHMT_ZBD"/>
    <property type="match status" value="1"/>
</dbReference>
<dbReference type="VEuPathDB" id="VectorBase:AAEL007303"/>
<dbReference type="GO" id="GO:0016279">
    <property type="term" value="F:protein-lysine N-methyltransferase activity"/>
    <property type="evidence" value="ECO:0007669"/>
    <property type="project" value="InterPro"/>
</dbReference>
<dbReference type="InterPro" id="IPR043550">
    <property type="entry name" value="EHMT1/EHMT2"/>
</dbReference>
<feature type="compositionally biased region" description="Polar residues" evidence="1">
    <location>
        <begin position="311"/>
        <end position="333"/>
    </location>
</feature>
<dbReference type="PANTHER" id="PTHR46307:SF4">
    <property type="entry name" value="G9A, ISOFORM B"/>
    <property type="match status" value="1"/>
</dbReference>
<organism evidence="3 4">
    <name type="scientific">Aedes aegypti</name>
    <name type="common">Yellowfever mosquito</name>
    <name type="synonym">Culex aegypti</name>
    <dbReference type="NCBI Taxonomy" id="7159"/>
    <lineage>
        <taxon>Eukaryota</taxon>
        <taxon>Metazoa</taxon>
        <taxon>Ecdysozoa</taxon>
        <taxon>Arthropoda</taxon>
        <taxon>Hexapoda</taxon>
        <taxon>Insecta</taxon>
        <taxon>Pterygota</taxon>
        <taxon>Neoptera</taxon>
        <taxon>Endopterygota</taxon>
        <taxon>Diptera</taxon>
        <taxon>Nematocera</taxon>
        <taxon>Culicoidea</taxon>
        <taxon>Culicidae</taxon>
        <taxon>Culicinae</taxon>
        <taxon>Aedini</taxon>
        <taxon>Aedes</taxon>
        <taxon>Stegomyia</taxon>
    </lineage>
</organism>
<dbReference type="PANTHER" id="PTHR46307">
    <property type="entry name" value="G9A, ISOFORM B"/>
    <property type="match status" value="1"/>
</dbReference>
<dbReference type="InParanoid" id="A0A1S4FGC8"/>
<reference evidence="3" key="2">
    <citation type="submission" date="2020-05" db="UniProtKB">
        <authorList>
            <consortium name="EnsemblMetazoa"/>
        </authorList>
    </citation>
    <scope>IDENTIFICATION</scope>
    <source>
        <strain evidence="3">LVP_AGWG</strain>
    </source>
</reference>
<protein>
    <recommendedName>
        <fullName evidence="2">EHMT1/2 cysteine-rich region domain-containing protein</fullName>
    </recommendedName>
</protein>
<dbReference type="Proteomes" id="UP000008820">
    <property type="component" value="Chromosome 3"/>
</dbReference>
<dbReference type="Pfam" id="PF21533">
    <property type="entry name" value="EHMT1-2_CRR"/>
    <property type="match status" value="1"/>
</dbReference>
<feature type="compositionally biased region" description="Polar residues" evidence="1">
    <location>
        <begin position="64"/>
        <end position="75"/>
    </location>
</feature>
<dbReference type="GO" id="GO:0008270">
    <property type="term" value="F:zinc ion binding"/>
    <property type="evidence" value="ECO:0007669"/>
    <property type="project" value="InterPro"/>
</dbReference>
<dbReference type="EnsemblMetazoa" id="AAEL007303-RA">
    <property type="protein sequence ID" value="AAEL007303-PA"/>
    <property type="gene ID" value="AAEL007303"/>
</dbReference>
<dbReference type="GO" id="GO:0042054">
    <property type="term" value="F:histone methyltransferase activity"/>
    <property type="evidence" value="ECO:0007669"/>
    <property type="project" value="InterPro"/>
</dbReference>
<feature type="region of interest" description="Disordered" evidence="1">
    <location>
        <begin position="39"/>
        <end position="93"/>
    </location>
</feature>
<feature type="region of interest" description="Disordered" evidence="1">
    <location>
        <begin position="235"/>
        <end position="513"/>
    </location>
</feature>
<evidence type="ECO:0000313" key="3">
    <source>
        <dbReference type="EnsemblMetazoa" id="AAEL007303-PA"/>
    </source>
</evidence>
<feature type="domain" description="EHMT1/2 cysteine-rich region" evidence="2">
    <location>
        <begin position="785"/>
        <end position="864"/>
    </location>
</feature>